<dbReference type="InterPro" id="IPR001867">
    <property type="entry name" value="OmpR/PhoB-type_DNA-bd"/>
</dbReference>
<keyword evidence="1 4" id="KW-0597">Phosphoprotein</keyword>
<dbReference type="SMART" id="SM00862">
    <property type="entry name" value="Trans_reg_C"/>
    <property type="match status" value="1"/>
</dbReference>
<gene>
    <name evidence="9" type="primary">25481811</name>
    <name evidence="8" type="ORF">MTR_1874s0010</name>
</gene>
<feature type="modified residue" description="4-aspartylphosphate" evidence="4">
    <location>
        <position position="54"/>
    </location>
</feature>
<evidence type="ECO:0000256" key="2">
    <source>
        <dbReference type="ARBA" id="ARBA00023012"/>
    </source>
</evidence>
<evidence type="ECO:0000259" key="7">
    <source>
        <dbReference type="PROSITE" id="PS51755"/>
    </source>
</evidence>
<dbReference type="GO" id="GO:0032993">
    <property type="term" value="C:protein-DNA complex"/>
    <property type="evidence" value="ECO:0000318"/>
    <property type="project" value="GO_Central"/>
</dbReference>
<dbReference type="GO" id="GO:0000156">
    <property type="term" value="F:phosphorelay response regulator activity"/>
    <property type="evidence" value="ECO:0000318"/>
    <property type="project" value="GO_Central"/>
</dbReference>
<dbReference type="GO" id="GO:0005829">
    <property type="term" value="C:cytosol"/>
    <property type="evidence" value="ECO:0000318"/>
    <property type="project" value="GO_Central"/>
</dbReference>
<evidence type="ECO:0000256" key="5">
    <source>
        <dbReference type="PROSITE-ProRule" id="PRU01091"/>
    </source>
</evidence>
<evidence type="ECO:0000259" key="6">
    <source>
        <dbReference type="PROSITE" id="PS50110"/>
    </source>
</evidence>
<dbReference type="GO" id="GO:0000976">
    <property type="term" value="F:transcription cis-regulatory region binding"/>
    <property type="evidence" value="ECO:0000318"/>
    <property type="project" value="GO_Central"/>
</dbReference>
<sequence>MVPMKILAVDDEPAQAAFIRDSLIAEGFDVRGATRGAEAIRLLETDNFNLVVLDWNLPDISGLEVLAWIRARVGRDLPVLFLTNRVREEQLVIALDAGADDYMVKPVRRHELIARVRALLRRAYPVNATPTSINIGRYRLDLVTETAFLSDEPIKLTSREFNVAVPLFQNCGRAMPREALIKSIWGRHSDHISRTLDTHIYRVRSKLRIGPENGVRLRAVYNHGYRLELLDPNLTHDAE</sequence>
<dbReference type="Pfam" id="PF00486">
    <property type="entry name" value="Trans_reg_C"/>
    <property type="match status" value="1"/>
</dbReference>
<evidence type="ECO:0000313" key="10">
    <source>
        <dbReference type="Proteomes" id="UP000002051"/>
    </source>
</evidence>
<dbReference type="PANTHER" id="PTHR48111:SF40">
    <property type="entry name" value="PHOSPHATE REGULON TRANSCRIPTIONAL REGULATORY PROTEIN PHOB"/>
    <property type="match status" value="1"/>
</dbReference>
<dbReference type="Proteomes" id="UP000002051">
    <property type="component" value="Unassembled WGS sequence"/>
</dbReference>
<reference evidence="8 10" key="2">
    <citation type="journal article" date="2014" name="BMC Genomics">
        <title>An improved genome release (version Mt4.0) for the model legume Medicago truncatula.</title>
        <authorList>
            <person name="Tang H."/>
            <person name="Krishnakumar V."/>
            <person name="Bidwell S."/>
            <person name="Rosen B."/>
            <person name="Chan A."/>
            <person name="Zhou S."/>
            <person name="Gentzbittel L."/>
            <person name="Childs K.L."/>
            <person name="Yandell M."/>
            <person name="Gundlach H."/>
            <person name="Mayer K.F."/>
            <person name="Schwartz D.C."/>
            <person name="Town C.D."/>
        </authorList>
    </citation>
    <scope>GENOME REANNOTATION</scope>
    <source>
        <strain evidence="8">A17</strain>
        <strain evidence="9 10">cv. Jemalong A17</strain>
    </source>
</reference>
<dbReference type="Gene3D" id="1.10.10.10">
    <property type="entry name" value="Winged helix-like DNA-binding domain superfamily/Winged helix DNA-binding domain"/>
    <property type="match status" value="1"/>
</dbReference>
<organism evidence="8 10">
    <name type="scientific">Medicago truncatula</name>
    <name type="common">Barrel medic</name>
    <name type="synonym">Medicago tribuloides</name>
    <dbReference type="NCBI Taxonomy" id="3880"/>
    <lineage>
        <taxon>Eukaryota</taxon>
        <taxon>Viridiplantae</taxon>
        <taxon>Streptophyta</taxon>
        <taxon>Embryophyta</taxon>
        <taxon>Tracheophyta</taxon>
        <taxon>Spermatophyta</taxon>
        <taxon>Magnoliopsida</taxon>
        <taxon>eudicotyledons</taxon>
        <taxon>Gunneridae</taxon>
        <taxon>Pentapetalae</taxon>
        <taxon>rosids</taxon>
        <taxon>fabids</taxon>
        <taxon>Fabales</taxon>
        <taxon>Fabaceae</taxon>
        <taxon>Papilionoideae</taxon>
        <taxon>50 kb inversion clade</taxon>
        <taxon>NPAAA clade</taxon>
        <taxon>Hologalegina</taxon>
        <taxon>IRL clade</taxon>
        <taxon>Trifolieae</taxon>
        <taxon>Medicago</taxon>
    </lineage>
</organism>
<dbReference type="Gene3D" id="3.40.50.2300">
    <property type="match status" value="1"/>
</dbReference>
<evidence type="ECO:0000313" key="8">
    <source>
        <dbReference type="EMBL" id="KEH15183.1"/>
    </source>
</evidence>
<dbReference type="SUPFAM" id="SSF52172">
    <property type="entry name" value="CheY-like"/>
    <property type="match status" value="1"/>
</dbReference>
<dbReference type="InterPro" id="IPR011006">
    <property type="entry name" value="CheY-like_superfamily"/>
</dbReference>
<protein>
    <submittedName>
        <fullName evidence="8">Transcriptional regulatory protein</fullName>
    </submittedName>
</protein>
<dbReference type="InterPro" id="IPR036388">
    <property type="entry name" value="WH-like_DNA-bd_sf"/>
</dbReference>
<accession>A0A072TDR6</accession>
<dbReference type="PROSITE" id="PS51755">
    <property type="entry name" value="OMPR_PHOB"/>
    <property type="match status" value="1"/>
</dbReference>
<reference evidence="8 10" key="1">
    <citation type="journal article" date="2011" name="Nature">
        <title>The Medicago genome provides insight into the evolution of rhizobial symbioses.</title>
        <authorList>
            <person name="Young N.D."/>
            <person name="Debelle F."/>
            <person name="Oldroyd G.E."/>
            <person name="Geurts R."/>
            <person name="Cannon S.B."/>
            <person name="Udvardi M.K."/>
            <person name="Benedito V.A."/>
            <person name="Mayer K.F."/>
            <person name="Gouzy J."/>
            <person name="Schoof H."/>
            <person name="Van de Peer Y."/>
            <person name="Proost S."/>
            <person name="Cook D.R."/>
            <person name="Meyers B.C."/>
            <person name="Spannagl M."/>
            <person name="Cheung F."/>
            <person name="De Mita S."/>
            <person name="Krishnakumar V."/>
            <person name="Gundlach H."/>
            <person name="Zhou S."/>
            <person name="Mudge J."/>
            <person name="Bharti A.K."/>
            <person name="Murray J.D."/>
            <person name="Naoumkina M.A."/>
            <person name="Rosen B."/>
            <person name="Silverstein K.A."/>
            <person name="Tang H."/>
            <person name="Rombauts S."/>
            <person name="Zhao P.X."/>
            <person name="Zhou P."/>
            <person name="Barbe V."/>
            <person name="Bardou P."/>
            <person name="Bechner M."/>
            <person name="Bellec A."/>
            <person name="Berger A."/>
            <person name="Berges H."/>
            <person name="Bidwell S."/>
            <person name="Bisseling T."/>
            <person name="Choisne N."/>
            <person name="Couloux A."/>
            <person name="Denny R."/>
            <person name="Deshpande S."/>
            <person name="Dai X."/>
            <person name="Doyle J.J."/>
            <person name="Dudez A.M."/>
            <person name="Farmer A.D."/>
            <person name="Fouteau S."/>
            <person name="Franken C."/>
            <person name="Gibelin C."/>
            <person name="Gish J."/>
            <person name="Goldstein S."/>
            <person name="Gonzalez A.J."/>
            <person name="Green P.J."/>
            <person name="Hallab A."/>
            <person name="Hartog M."/>
            <person name="Hua A."/>
            <person name="Humphray S.J."/>
            <person name="Jeong D.H."/>
            <person name="Jing Y."/>
            <person name="Jocker A."/>
            <person name="Kenton S.M."/>
            <person name="Kim D.J."/>
            <person name="Klee K."/>
            <person name="Lai H."/>
            <person name="Lang C."/>
            <person name="Lin S."/>
            <person name="Macmil S.L."/>
            <person name="Magdelenat G."/>
            <person name="Matthews L."/>
            <person name="McCorrison J."/>
            <person name="Monaghan E.L."/>
            <person name="Mun J.H."/>
            <person name="Najar F.Z."/>
            <person name="Nicholson C."/>
            <person name="Noirot C."/>
            <person name="O'Bleness M."/>
            <person name="Paule C.R."/>
            <person name="Poulain J."/>
            <person name="Prion F."/>
            <person name="Qin B."/>
            <person name="Qu C."/>
            <person name="Retzel E.F."/>
            <person name="Riddle C."/>
            <person name="Sallet E."/>
            <person name="Samain S."/>
            <person name="Samson N."/>
            <person name="Sanders I."/>
            <person name="Saurat O."/>
            <person name="Scarpelli C."/>
            <person name="Schiex T."/>
            <person name="Segurens B."/>
            <person name="Severin A.J."/>
            <person name="Sherrier D.J."/>
            <person name="Shi R."/>
            <person name="Sims S."/>
            <person name="Singer S.R."/>
            <person name="Sinharoy S."/>
            <person name="Sterck L."/>
            <person name="Viollet A."/>
            <person name="Wang B.B."/>
            <person name="Wang K."/>
            <person name="Wang M."/>
            <person name="Wang X."/>
            <person name="Warfsmann J."/>
            <person name="Weissenbach J."/>
            <person name="White D.D."/>
            <person name="White J.D."/>
            <person name="Wiley G.B."/>
            <person name="Wincker P."/>
            <person name="Xing Y."/>
            <person name="Yang L."/>
            <person name="Yao Z."/>
            <person name="Ying F."/>
            <person name="Zhai J."/>
            <person name="Zhou L."/>
            <person name="Zuber A."/>
            <person name="Denarie J."/>
            <person name="Dixon R.A."/>
            <person name="May G.D."/>
            <person name="Schwartz D.C."/>
            <person name="Rogers J."/>
            <person name="Quetier F."/>
            <person name="Town C.D."/>
            <person name="Roe B.A."/>
        </authorList>
    </citation>
    <scope>NUCLEOTIDE SEQUENCE [LARGE SCALE GENOMIC DNA]</scope>
    <source>
        <strain evidence="8">A17</strain>
        <strain evidence="9 10">cv. Jemalong A17</strain>
    </source>
</reference>
<dbReference type="EMBL" id="KL404598">
    <property type="protein sequence ID" value="KEH15183.1"/>
    <property type="molecule type" value="Genomic_DNA"/>
</dbReference>
<evidence type="ECO:0000256" key="3">
    <source>
        <dbReference type="ARBA" id="ARBA00023125"/>
    </source>
</evidence>
<dbReference type="EnsemblPlants" id="KEH15183">
    <property type="protein sequence ID" value="KEH15183"/>
    <property type="gene ID" value="MTR_1874s0010"/>
</dbReference>
<name>A0A072TDR6_MEDTR</name>
<dbReference type="GO" id="GO:0006355">
    <property type="term" value="P:regulation of DNA-templated transcription"/>
    <property type="evidence" value="ECO:0000318"/>
    <property type="project" value="GO_Central"/>
</dbReference>
<evidence type="ECO:0000313" key="9">
    <source>
        <dbReference type="EnsemblPlants" id="KEH15183"/>
    </source>
</evidence>
<dbReference type="CDD" id="cd00383">
    <property type="entry name" value="trans_reg_C"/>
    <property type="match status" value="1"/>
</dbReference>
<reference evidence="9" key="3">
    <citation type="submission" date="2015-06" db="UniProtKB">
        <authorList>
            <consortium name="EnsemblPlants"/>
        </authorList>
    </citation>
    <scope>IDENTIFICATION</scope>
    <source>
        <strain evidence="9">cv. Jemalong A17</strain>
    </source>
</reference>
<proteinExistence type="predicted"/>
<dbReference type="InterPro" id="IPR001789">
    <property type="entry name" value="Sig_transdc_resp-reg_receiver"/>
</dbReference>
<dbReference type="STRING" id="3880.A0A072TDR6"/>
<feature type="DNA-binding region" description="OmpR/PhoB-type" evidence="5">
    <location>
        <begin position="130"/>
        <end position="229"/>
    </location>
</feature>
<dbReference type="InterPro" id="IPR039420">
    <property type="entry name" value="WalR-like"/>
</dbReference>
<keyword evidence="2" id="KW-0902">Two-component regulatory system</keyword>
<dbReference type="HOGENOM" id="CLU_000445_30_0_1"/>
<dbReference type="Pfam" id="PF00072">
    <property type="entry name" value="Response_reg"/>
    <property type="match status" value="1"/>
</dbReference>
<dbReference type="PANTHER" id="PTHR48111">
    <property type="entry name" value="REGULATOR OF RPOS"/>
    <property type="match status" value="1"/>
</dbReference>
<keyword evidence="10" id="KW-1185">Reference proteome</keyword>
<evidence type="ECO:0000256" key="1">
    <source>
        <dbReference type="ARBA" id="ARBA00022553"/>
    </source>
</evidence>
<dbReference type="AlphaFoldDB" id="A0A072TDR6"/>
<dbReference type="SMART" id="SM00448">
    <property type="entry name" value="REC"/>
    <property type="match status" value="1"/>
</dbReference>
<keyword evidence="3 5" id="KW-0238">DNA-binding</keyword>
<feature type="domain" description="Response regulatory" evidence="6">
    <location>
        <begin position="5"/>
        <end position="120"/>
    </location>
</feature>
<dbReference type="CDD" id="cd17574">
    <property type="entry name" value="REC_OmpR"/>
    <property type="match status" value="1"/>
</dbReference>
<dbReference type="PROSITE" id="PS50110">
    <property type="entry name" value="RESPONSE_REGULATORY"/>
    <property type="match status" value="1"/>
</dbReference>
<feature type="domain" description="OmpR/PhoB-type" evidence="7">
    <location>
        <begin position="130"/>
        <end position="229"/>
    </location>
</feature>
<evidence type="ECO:0000256" key="4">
    <source>
        <dbReference type="PROSITE-ProRule" id="PRU00169"/>
    </source>
</evidence>